<feature type="compositionally biased region" description="Basic residues" evidence="1">
    <location>
        <begin position="74"/>
        <end position="85"/>
    </location>
</feature>
<feature type="region of interest" description="Disordered" evidence="1">
    <location>
        <begin position="128"/>
        <end position="156"/>
    </location>
</feature>
<dbReference type="EMBL" id="LN891024">
    <property type="protein sequence ID" value="CUS11348.1"/>
    <property type="molecule type" value="Genomic_DNA"/>
</dbReference>
<keyword evidence="3" id="KW-1185">Reference proteome</keyword>
<evidence type="ECO:0000313" key="3">
    <source>
        <dbReference type="Proteomes" id="UP001412239"/>
    </source>
</evidence>
<reference evidence="2" key="1">
    <citation type="submission" date="2015-10" db="EMBL/GenBank/DDBJ databases">
        <authorList>
            <person name="Regsiter A."/>
            <person name="william w."/>
        </authorList>
    </citation>
    <scope>NUCLEOTIDE SEQUENCE</scope>
    <source>
        <strain evidence="2">Montdore</strain>
    </source>
</reference>
<proteinExistence type="predicted"/>
<protein>
    <submittedName>
        <fullName evidence="2">Uncharacterized protein</fullName>
    </submittedName>
</protein>
<gene>
    <name evidence="2" type="ORF">GSTUAT00004550001</name>
</gene>
<accession>A0A292PXJ6</accession>
<dbReference type="AlphaFoldDB" id="A0A292PXJ6"/>
<feature type="compositionally biased region" description="Basic and acidic residues" evidence="1">
    <location>
        <begin position="18"/>
        <end position="30"/>
    </location>
</feature>
<sequence length="351" mass="39338">MGRGGSGLHRRPHPPWNWKRDENRTFKEKQPTPFYLANPPSTPPPTTNTMAPTSGISKDPQKQSKAPALDPKGKKATPAHGRRAGTKTGPPPLSPESQNDTEHADRIVTTPGIGDEVGMRPVAEHEVRQILPKVGHHTALEEGDSATRRPRRGHPADMPARIEALTELFQSFDKDIMSIRAHQASLEHRVRDLTFCQDYYKPLRNRFISTFKRDILDTATPADLEIIGEGNLCADCGDAIADARLYTDGERIDLTTFTRLYGLLPYVVPKIRHQETMTMINMHATIIASKEKTVTDKFHRLFEQFVKVFTEYGEGFEQGYLKGDPTEVTHAYREFANCIKTEVGGEAEDSN</sequence>
<name>A0A292PXJ6_9PEZI</name>
<evidence type="ECO:0000256" key="1">
    <source>
        <dbReference type="SAM" id="MobiDB-lite"/>
    </source>
</evidence>
<feature type="region of interest" description="Disordered" evidence="1">
    <location>
        <begin position="1"/>
        <end position="103"/>
    </location>
</feature>
<evidence type="ECO:0000313" key="2">
    <source>
        <dbReference type="EMBL" id="CUS11348.1"/>
    </source>
</evidence>
<dbReference type="Proteomes" id="UP001412239">
    <property type="component" value="Unassembled WGS sequence"/>
</dbReference>
<organism evidence="2 3">
    <name type="scientific">Tuber aestivum</name>
    <name type="common">summer truffle</name>
    <dbReference type="NCBI Taxonomy" id="59557"/>
    <lineage>
        <taxon>Eukaryota</taxon>
        <taxon>Fungi</taxon>
        <taxon>Dikarya</taxon>
        <taxon>Ascomycota</taxon>
        <taxon>Pezizomycotina</taxon>
        <taxon>Pezizomycetes</taxon>
        <taxon>Pezizales</taxon>
        <taxon>Tuberaceae</taxon>
        <taxon>Tuber</taxon>
    </lineage>
</organism>